<keyword evidence="6" id="KW-1185">Reference proteome</keyword>
<dbReference type="SUPFAM" id="SSF111369">
    <property type="entry name" value="HlyD-like secretion proteins"/>
    <property type="match status" value="1"/>
</dbReference>
<dbReference type="PANTHER" id="PTHR30097">
    <property type="entry name" value="CATION EFFLUX SYSTEM PROTEIN CUSB"/>
    <property type="match status" value="1"/>
</dbReference>
<evidence type="ECO:0000256" key="2">
    <source>
        <dbReference type="ARBA" id="ARBA00022448"/>
    </source>
</evidence>
<dbReference type="Proteomes" id="UP001201449">
    <property type="component" value="Unassembled WGS sequence"/>
</dbReference>
<dbReference type="InterPro" id="IPR058649">
    <property type="entry name" value="CzcB_C"/>
</dbReference>
<evidence type="ECO:0000313" key="5">
    <source>
        <dbReference type="EMBL" id="MCF1751765.1"/>
    </source>
</evidence>
<sequence>MKNPLFYLIGILCGLASCQSPNEHSQDDGHDHSHEVALDTESISLTAYSTNAELFVDFQPLIQNQENTLHIHVSLIGTRFLPAESGSVRAILSIDEKKIEGKADKPSEPGIFHVDIQPQVAGNGMLEIHFEGEMGKETFELGQVEVFSSRATAELRKKESASGTEITYLKDQSWGTEFLSVPAAEVPFQEIIKTTGTILSAPGDETVLTAKSSGTVLFSGNKTIIGSAISAGDKLFTIAASDLTQSNPEVIYLEAKSNFERAKAEFERAQALLPDKIISEKDYLSAKTAYEQAQNTYKVVAKNYSAAGQGVVSPSTGFLKNILVSEGQFVEAGTPLAHISKNKKLLLQAQVSQKYFQKLPEISGANFKMAGHPEVFSTKSMNGRVVSFGKTTSAASPFVPITFEIDNVGQIIPGVVVEVFLKTNAKENSVVIPLEALMEEQGLFFVFVQKGGETFEKREVNLGGTDGQMIVVRSGLKAGERVVSKGAYAIKLASASGELPEHGHSH</sequence>
<proteinExistence type="inferred from homology"/>
<dbReference type="PANTHER" id="PTHR30097:SF4">
    <property type="entry name" value="SLR6042 PROTEIN"/>
    <property type="match status" value="1"/>
</dbReference>
<organism evidence="5 6">
    <name type="scientific">Mariniradius sediminis</name>
    <dbReference type="NCBI Taxonomy" id="2909237"/>
    <lineage>
        <taxon>Bacteria</taxon>
        <taxon>Pseudomonadati</taxon>
        <taxon>Bacteroidota</taxon>
        <taxon>Cytophagia</taxon>
        <taxon>Cytophagales</taxon>
        <taxon>Cyclobacteriaceae</taxon>
        <taxon>Mariniradius</taxon>
    </lineage>
</organism>
<dbReference type="Gene3D" id="2.40.420.20">
    <property type="match status" value="1"/>
</dbReference>
<name>A0ABS9BUN7_9BACT</name>
<dbReference type="Gene3D" id="1.10.287.470">
    <property type="entry name" value="Helix hairpin bin"/>
    <property type="match status" value="1"/>
</dbReference>
<dbReference type="PROSITE" id="PS51257">
    <property type="entry name" value="PROKAR_LIPOPROTEIN"/>
    <property type="match status" value="1"/>
</dbReference>
<dbReference type="InterPro" id="IPR051909">
    <property type="entry name" value="MFP_Cation_Efflux"/>
</dbReference>
<dbReference type="NCBIfam" id="TIGR01730">
    <property type="entry name" value="RND_mfp"/>
    <property type="match status" value="1"/>
</dbReference>
<feature type="domain" description="CzcB-like C-terminal circularly permuted SH3-like" evidence="4">
    <location>
        <begin position="430"/>
        <end position="491"/>
    </location>
</feature>
<feature type="domain" description="CzcB-like alpha-helical hairpin" evidence="3">
    <location>
        <begin position="252"/>
        <end position="298"/>
    </location>
</feature>
<comment type="similarity">
    <text evidence="1">Belongs to the membrane fusion protein (MFP) (TC 8.A.1) family.</text>
</comment>
<dbReference type="RefSeq" id="WP_234861713.1">
    <property type="nucleotide sequence ID" value="NZ_JAKEVZ010000008.1"/>
</dbReference>
<dbReference type="Gene3D" id="2.40.30.170">
    <property type="match status" value="1"/>
</dbReference>
<keyword evidence="2" id="KW-0813">Transport</keyword>
<accession>A0ABS9BUN7</accession>
<dbReference type="Pfam" id="PF25975">
    <property type="entry name" value="CzcB_C"/>
    <property type="match status" value="1"/>
</dbReference>
<evidence type="ECO:0000256" key="1">
    <source>
        <dbReference type="ARBA" id="ARBA00009477"/>
    </source>
</evidence>
<dbReference type="Pfam" id="PF25893">
    <property type="entry name" value="HH_CzcB"/>
    <property type="match status" value="1"/>
</dbReference>
<reference evidence="5 6" key="1">
    <citation type="submission" date="2022-01" db="EMBL/GenBank/DDBJ databases">
        <title>Mariniradius saccharolyticus sp. nov., isolated from sediment of a river.</title>
        <authorList>
            <person name="Liu H."/>
        </authorList>
    </citation>
    <scope>NUCLEOTIDE SEQUENCE [LARGE SCALE GENOMIC DNA]</scope>
    <source>
        <strain evidence="5 6">RY-2</strain>
    </source>
</reference>
<dbReference type="EMBL" id="JAKEVZ010000008">
    <property type="protein sequence ID" value="MCF1751765.1"/>
    <property type="molecule type" value="Genomic_DNA"/>
</dbReference>
<protein>
    <submittedName>
        <fullName evidence="5">Efflux RND transporter periplasmic adaptor subunit</fullName>
    </submittedName>
</protein>
<comment type="caution">
    <text evidence="5">The sequence shown here is derived from an EMBL/GenBank/DDBJ whole genome shotgun (WGS) entry which is preliminary data.</text>
</comment>
<dbReference type="InterPro" id="IPR006143">
    <property type="entry name" value="RND_pump_MFP"/>
</dbReference>
<evidence type="ECO:0000259" key="4">
    <source>
        <dbReference type="Pfam" id="PF25975"/>
    </source>
</evidence>
<dbReference type="InterPro" id="IPR058648">
    <property type="entry name" value="HH_CzcB-like"/>
</dbReference>
<evidence type="ECO:0000259" key="3">
    <source>
        <dbReference type="Pfam" id="PF25893"/>
    </source>
</evidence>
<gene>
    <name evidence="5" type="ORF">L0U89_11860</name>
</gene>
<evidence type="ECO:0000313" key="6">
    <source>
        <dbReference type="Proteomes" id="UP001201449"/>
    </source>
</evidence>